<dbReference type="Gene3D" id="3.40.1210.10">
    <property type="entry name" value="Survival protein SurE-like phosphatase/nucleotidase"/>
    <property type="match status" value="1"/>
</dbReference>
<dbReference type="SUPFAM" id="SSF64167">
    <property type="entry name" value="SurE-like"/>
    <property type="match status" value="1"/>
</dbReference>
<feature type="domain" description="Survival protein SurE-like phosphatase/nucleotidase" evidence="3">
    <location>
        <begin position="3"/>
        <end position="53"/>
    </location>
</feature>
<feature type="non-terminal residue" evidence="4">
    <location>
        <position position="1"/>
    </location>
</feature>
<reference evidence="4" key="1">
    <citation type="submission" date="2020-01" db="EMBL/GenBank/DDBJ databases">
        <authorList>
            <consortium name="PulseNet: The National Subtyping Network for Foodborne Disease Surveillance"/>
            <person name="Tarr C.L."/>
            <person name="Trees E."/>
            <person name="Katz L.S."/>
            <person name="Carleton-Romer H.A."/>
            <person name="Stroika S."/>
            <person name="Kucerova Z."/>
            <person name="Roache K.F."/>
            <person name="Sabol A.L."/>
            <person name="Besser J."/>
            <person name="Gerner-Smidt P."/>
        </authorList>
    </citation>
    <scope>NUCLEOTIDE SEQUENCE</scope>
    <source>
        <strain evidence="4">PNUSAC014900</strain>
    </source>
</reference>
<dbReference type="GO" id="GO:0008253">
    <property type="term" value="F:5'-nucleotidase activity"/>
    <property type="evidence" value="ECO:0007669"/>
    <property type="project" value="UniProtKB-EC"/>
</dbReference>
<dbReference type="Pfam" id="PF01975">
    <property type="entry name" value="SurE"/>
    <property type="match status" value="1"/>
</dbReference>
<evidence type="ECO:0000256" key="2">
    <source>
        <dbReference type="ARBA" id="ARBA00012643"/>
    </source>
</evidence>
<name>A0A6C7YAP3_CAMJU</name>
<dbReference type="InterPro" id="IPR036523">
    <property type="entry name" value="SurE-like_sf"/>
</dbReference>
<proteinExistence type="predicted"/>
<sequence>LDYKNALQITKKIIQNIFDKGFPLEKKEFLNINFPAKSKIKGIKICKAGKRVYNFEAHSNVNPRGVEYYWLAAANLDFEDEKNSDIALLKKGYATITPIMLDLTAYERMKKVKKWLKAKE</sequence>
<organism evidence="4">
    <name type="scientific">Campylobacter jejuni</name>
    <dbReference type="NCBI Taxonomy" id="197"/>
    <lineage>
        <taxon>Bacteria</taxon>
        <taxon>Pseudomonadati</taxon>
        <taxon>Campylobacterota</taxon>
        <taxon>Epsilonproteobacteria</taxon>
        <taxon>Campylobacterales</taxon>
        <taxon>Campylobacteraceae</taxon>
        <taxon>Campylobacter</taxon>
    </lineage>
</organism>
<dbReference type="InterPro" id="IPR002828">
    <property type="entry name" value="SurE-like_Pase/nucleotidase"/>
</dbReference>
<gene>
    <name evidence="4" type="ORF">GTV39_09035</name>
</gene>
<accession>A0A6C7YAP3</accession>
<evidence type="ECO:0000256" key="1">
    <source>
        <dbReference type="ARBA" id="ARBA00000815"/>
    </source>
</evidence>
<comment type="caution">
    <text evidence="4">The sequence shown here is derived from an EMBL/GenBank/DDBJ whole genome shotgun (WGS) entry which is preliminary data.</text>
</comment>
<comment type="catalytic activity">
    <reaction evidence="1">
        <text>a ribonucleoside 5'-phosphate + H2O = a ribonucleoside + phosphate</text>
        <dbReference type="Rhea" id="RHEA:12484"/>
        <dbReference type="ChEBI" id="CHEBI:15377"/>
        <dbReference type="ChEBI" id="CHEBI:18254"/>
        <dbReference type="ChEBI" id="CHEBI:43474"/>
        <dbReference type="ChEBI" id="CHEBI:58043"/>
        <dbReference type="EC" id="3.1.3.5"/>
    </reaction>
</comment>
<dbReference type="EC" id="3.1.3.5" evidence="2"/>
<dbReference type="AlphaFoldDB" id="A0A6C7YAP3"/>
<protein>
    <recommendedName>
        <fullName evidence="2">5'-nucleotidase</fullName>
        <ecNumber evidence="2">3.1.3.5</ecNumber>
    </recommendedName>
</protein>
<evidence type="ECO:0000313" key="4">
    <source>
        <dbReference type="EMBL" id="EDO8430396.1"/>
    </source>
</evidence>
<dbReference type="EMBL" id="AANHTE010000040">
    <property type="protein sequence ID" value="EDO8430396.1"/>
    <property type="molecule type" value="Genomic_DNA"/>
</dbReference>
<evidence type="ECO:0000259" key="3">
    <source>
        <dbReference type="Pfam" id="PF01975"/>
    </source>
</evidence>